<feature type="compositionally biased region" description="Polar residues" evidence="2">
    <location>
        <begin position="416"/>
        <end position="426"/>
    </location>
</feature>
<dbReference type="PANTHER" id="PTHR24373">
    <property type="entry name" value="SLIT RELATED LEUCINE-RICH REPEAT NEURONAL PROTEIN"/>
    <property type="match status" value="1"/>
</dbReference>
<dbReference type="InterPro" id="IPR050328">
    <property type="entry name" value="Dev_Immune_Receptor"/>
</dbReference>
<organism evidence="4 5">
    <name type="scientific">Penaeus vannamei</name>
    <name type="common">Whiteleg shrimp</name>
    <name type="synonym">Litopenaeus vannamei</name>
    <dbReference type="NCBI Taxonomy" id="6689"/>
    <lineage>
        <taxon>Eukaryota</taxon>
        <taxon>Metazoa</taxon>
        <taxon>Ecdysozoa</taxon>
        <taxon>Arthropoda</taxon>
        <taxon>Crustacea</taxon>
        <taxon>Multicrustacea</taxon>
        <taxon>Malacostraca</taxon>
        <taxon>Eumalacostraca</taxon>
        <taxon>Eucarida</taxon>
        <taxon>Decapoda</taxon>
        <taxon>Dendrobranchiata</taxon>
        <taxon>Penaeoidea</taxon>
        <taxon>Penaeidae</taxon>
        <taxon>Penaeus</taxon>
    </lineage>
</organism>
<dbReference type="EMBL" id="QCYY01000792">
    <property type="protein sequence ID" value="ROT82638.1"/>
    <property type="molecule type" value="Genomic_DNA"/>
</dbReference>
<name>A0A423U1P7_PENVA</name>
<dbReference type="GO" id="GO:0005615">
    <property type="term" value="C:extracellular space"/>
    <property type="evidence" value="ECO:0007669"/>
    <property type="project" value="TreeGrafter"/>
</dbReference>
<evidence type="ECO:0000313" key="5">
    <source>
        <dbReference type="Proteomes" id="UP000283509"/>
    </source>
</evidence>
<sequence length="461" mass="50673">MVNLTVKHLAVAAAALALALALVAPASAERTSECDFQRSVHNPGMVDIRCNCMQKLGQMNLSIAQLTIDQRDCSENGLELDWPVIETRVAPTIIVLEGAHVFFARHSSDHQWNSSIVSLEFRECSFGTLPSYAFTGLKLLETIRISQSSIDVIETGTYSNLNELRLIEIANSSVKEIQKRAFTDLPALKDLAFVYTTFGEISSEAVVLPRRFSGEVTRCNNFGRSVSHNEDILHEIIGRQLPSTGNLTLPEYGTRFFLFKNNIEIIRTLAINTEALGFLIVGGNHFDTIENKAFTMELYNECEISAALFVGNVFENLKTEALVGLRGRDGAAYQTFIALANNTFHRVEERGFMLSRNLVIFTVEENRFQCACGGFDWISSAESQYQRDLEKELALKGTCLDGTNLISFTSLCTDDGGESTTAQPANPTLPPQDPSGSDAPASSMFAIASSILSISICMLFA</sequence>
<feature type="region of interest" description="Disordered" evidence="2">
    <location>
        <begin position="416"/>
        <end position="439"/>
    </location>
</feature>
<keyword evidence="5" id="KW-1185">Reference proteome</keyword>
<reference evidence="4 5" key="2">
    <citation type="submission" date="2019-01" db="EMBL/GenBank/DDBJ databases">
        <title>The decoding of complex shrimp genome reveals the adaptation for benthos swimmer, frequently molting mechanism and breeding impact on genome.</title>
        <authorList>
            <person name="Sun Y."/>
            <person name="Gao Y."/>
            <person name="Yu Y."/>
        </authorList>
    </citation>
    <scope>NUCLEOTIDE SEQUENCE [LARGE SCALE GENOMIC DNA]</scope>
    <source>
        <tissue evidence="4">Muscle</tissue>
    </source>
</reference>
<accession>A0A423U1P7</accession>
<reference evidence="4 5" key="1">
    <citation type="submission" date="2018-04" db="EMBL/GenBank/DDBJ databases">
        <authorList>
            <person name="Zhang X."/>
            <person name="Yuan J."/>
            <person name="Li F."/>
            <person name="Xiang J."/>
        </authorList>
    </citation>
    <scope>NUCLEOTIDE SEQUENCE [LARGE SCALE GENOMIC DNA]</scope>
    <source>
        <tissue evidence="4">Muscle</tissue>
    </source>
</reference>
<feature type="signal peptide" evidence="3">
    <location>
        <begin position="1"/>
        <end position="28"/>
    </location>
</feature>
<dbReference type="PANTHER" id="PTHR24373:SF370">
    <property type="entry name" value="FISH-LIPS, ISOFORM E"/>
    <property type="match status" value="1"/>
</dbReference>
<dbReference type="SUPFAM" id="SSF52058">
    <property type="entry name" value="L domain-like"/>
    <property type="match status" value="1"/>
</dbReference>
<dbReference type="InterPro" id="IPR032675">
    <property type="entry name" value="LRR_dom_sf"/>
</dbReference>
<feature type="chain" id="PRO_5019318905" evidence="3">
    <location>
        <begin position="29"/>
        <end position="461"/>
    </location>
</feature>
<gene>
    <name evidence="4" type="ORF">C7M84_024192</name>
</gene>
<evidence type="ECO:0000256" key="1">
    <source>
        <dbReference type="ARBA" id="ARBA00022729"/>
    </source>
</evidence>
<evidence type="ECO:0000256" key="2">
    <source>
        <dbReference type="SAM" id="MobiDB-lite"/>
    </source>
</evidence>
<proteinExistence type="predicted"/>
<dbReference type="OrthoDB" id="676979at2759"/>
<evidence type="ECO:0000256" key="3">
    <source>
        <dbReference type="SAM" id="SignalP"/>
    </source>
</evidence>
<protein>
    <submittedName>
        <fullName evidence="4">Uncharacterized protein</fullName>
    </submittedName>
</protein>
<dbReference type="InterPro" id="IPR026906">
    <property type="entry name" value="LRR_5"/>
</dbReference>
<dbReference type="GO" id="GO:0031012">
    <property type="term" value="C:extracellular matrix"/>
    <property type="evidence" value="ECO:0007669"/>
    <property type="project" value="TreeGrafter"/>
</dbReference>
<dbReference type="AlphaFoldDB" id="A0A423U1P7"/>
<dbReference type="Pfam" id="PF13306">
    <property type="entry name" value="LRR_5"/>
    <property type="match status" value="1"/>
</dbReference>
<dbReference type="Proteomes" id="UP000283509">
    <property type="component" value="Unassembled WGS sequence"/>
</dbReference>
<evidence type="ECO:0000313" key="4">
    <source>
        <dbReference type="EMBL" id="ROT82638.1"/>
    </source>
</evidence>
<keyword evidence="1 3" id="KW-0732">Signal</keyword>
<dbReference type="Gene3D" id="3.80.10.10">
    <property type="entry name" value="Ribonuclease Inhibitor"/>
    <property type="match status" value="1"/>
</dbReference>
<comment type="caution">
    <text evidence="4">The sequence shown here is derived from an EMBL/GenBank/DDBJ whole genome shotgun (WGS) entry which is preliminary data.</text>
</comment>